<dbReference type="InterPro" id="IPR051910">
    <property type="entry name" value="ComF/GntX_DNA_util-trans"/>
</dbReference>
<dbReference type="AlphaFoldDB" id="A0A1L7D4P3"/>
<dbReference type="OrthoDB" id="5244859at2"/>
<evidence type="ECO:0000313" key="1">
    <source>
        <dbReference type="EMBL" id="APT93090.1"/>
    </source>
</evidence>
<organism evidence="1 2">
    <name type="scientific">Corynebacterium phocae</name>
    <dbReference type="NCBI Taxonomy" id="161895"/>
    <lineage>
        <taxon>Bacteria</taxon>
        <taxon>Bacillati</taxon>
        <taxon>Actinomycetota</taxon>
        <taxon>Actinomycetes</taxon>
        <taxon>Mycobacteriales</taxon>
        <taxon>Corynebacteriaceae</taxon>
        <taxon>Corynebacterium</taxon>
    </lineage>
</organism>
<dbReference type="Gene3D" id="3.40.50.2020">
    <property type="match status" value="1"/>
</dbReference>
<keyword evidence="2" id="KW-1185">Reference proteome</keyword>
<dbReference type="EMBL" id="CP009249">
    <property type="protein sequence ID" value="APT93090.1"/>
    <property type="molecule type" value="Genomic_DNA"/>
</dbReference>
<proteinExistence type="predicted"/>
<dbReference type="SUPFAM" id="SSF53271">
    <property type="entry name" value="PRTase-like"/>
    <property type="match status" value="1"/>
</dbReference>
<accession>A0A1L7D4P3</accession>
<dbReference type="RefSeq" id="WP_075735277.1">
    <property type="nucleotide sequence ID" value="NZ_CP009249.1"/>
</dbReference>
<dbReference type="InterPro" id="IPR029057">
    <property type="entry name" value="PRTase-like"/>
</dbReference>
<dbReference type="PANTHER" id="PTHR47505:SF1">
    <property type="entry name" value="DNA UTILIZATION PROTEIN YHGH"/>
    <property type="match status" value="1"/>
</dbReference>
<sequence>MGLWTGVGELIIPRSCAACQAAGDVLCGPCRQQLREVPHLVSRRRDIGLPVYALGDYTAMRRRLIIAMKEYNNQAVRGHVGAVVAAGLVHLHARGVVPDDVVLVPAPTRPRSARLRGGDPVTHICQAAARTLESSALRARVGPWLYIRPRVADQSRLSAAARWDNIRHGIAPRGQIAADAAVVLVDDVVTTGATLAASAHVLRGAGARPVVGLVLADAR</sequence>
<dbReference type="STRING" id="161895.CPHO_09550"/>
<dbReference type="KEGG" id="cpho:CPHO_09550"/>
<evidence type="ECO:0000313" key="2">
    <source>
        <dbReference type="Proteomes" id="UP000185491"/>
    </source>
</evidence>
<name>A0A1L7D4P3_9CORY</name>
<gene>
    <name evidence="1" type="ORF">CPHO_09550</name>
</gene>
<dbReference type="PANTHER" id="PTHR47505">
    <property type="entry name" value="DNA UTILIZATION PROTEIN YHGH"/>
    <property type="match status" value="1"/>
</dbReference>
<reference evidence="1 2" key="1">
    <citation type="submission" date="2014-08" db="EMBL/GenBank/DDBJ databases">
        <title>Complete genome sequence of Corynebacterium phocae M408/89/1(T)(=DSM 44612(T)), isolated from the common seal (Phoca vitulina).</title>
        <authorList>
            <person name="Ruckert C."/>
            <person name="Albersmeier A."/>
            <person name="Winkler A."/>
            <person name="Kalinowski J."/>
        </authorList>
    </citation>
    <scope>NUCLEOTIDE SEQUENCE [LARGE SCALE GENOMIC DNA]</scope>
    <source>
        <strain evidence="1 2">M408/89/1</strain>
    </source>
</reference>
<dbReference type="Proteomes" id="UP000185491">
    <property type="component" value="Chromosome"/>
</dbReference>
<protein>
    <submittedName>
        <fullName evidence="1">Uncharacterized protein</fullName>
    </submittedName>
</protein>